<evidence type="ECO:0000256" key="1">
    <source>
        <dbReference type="SAM" id="MobiDB-lite"/>
    </source>
</evidence>
<evidence type="ECO:0000313" key="2">
    <source>
        <dbReference type="EMBL" id="KOM50232.1"/>
    </source>
</evidence>
<reference evidence="3" key="1">
    <citation type="journal article" date="2015" name="Proc. Natl. Acad. Sci. U.S.A.">
        <title>Genome sequencing of adzuki bean (Vigna angularis) provides insight into high starch and low fat accumulation and domestication.</title>
        <authorList>
            <person name="Yang K."/>
            <person name="Tian Z."/>
            <person name="Chen C."/>
            <person name="Luo L."/>
            <person name="Zhao B."/>
            <person name="Wang Z."/>
            <person name="Yu L."/>
            <person name="Li Y."/>
            <person name="Sun Y."/>
            <person name="Li W."/>
            <person name="Chen Y."/>
            <person name="Li Y."/>
            <person name="Zhang Y."/>
            <person name="Ai D."/>
            <person name="Zhao J."/>
            <person name="Shang C."/>
            <person name="Ma Y."/>
            <person name="Wu B."/>
            <person name="Wang M."/>
            <person name="Gao L."/>
            <person name="Sun D."/>
            <person name="Zhang P."/>
            <person name="Guo F."/>
            <person name="Wang W."/>
            <person name="Li Y."/>
            <person name="Wang J."/>
            <person name="Varshney R.K."/>
            <person name="Wang J."/>
            <person name="Ling H.Q."/>
            <person name="Wan P."/>
        </authorList>
    </citation>
    <scope>NUCLEOTIDE SEQUENCE</scope>
    <source>
        <strain evidence="3">cv. Jingnong 6</strain>
    </source>
</reference>
<organism evidence="2 3">
    <name type="scientific">Phaseolus angularis</name>
    <name type="common">Azuki bean</name>
    <name type="synonym">Vigna angularis</name>
    <dbReference type="NCBI Taxonomy" id="3914"/>
    <lineage>
        <taxon>Eukaryota</taxon>
        <taxon>Viridiplantae</taxon>
        <taxon>Streptophyta</taxon>
        <taxon>Embryophyta</taxon>
        <taxon>Tracheophyta</taxon>
        <taxon>Spermatophyta</taxon>
        <taxon>Magnoliopsida</taxon>
        <taxon>eudicotyledons</taxon>
        <taxon>Gunneridae</taxon>
        <taxon>Pentapetalae</taxon>
        <taxon>rosids</taxon>
        <taxon>fabids</taxon>
        <taxon>Fabales</taxon>
        <taxon>Fabaceae</taxon>
        <taxon>Papilionoideae</taxon>
        <taxon>50 kb inversion clade</taxon>
        <taxon>NPAAA clade</taxon>
        <taxon>indigoferoid/millettioid clade</taxon>
        <taxon>Phaseoleae</taxon>
        <taxon>Vigna</taxon>
    </lineage>
</organism>
<accession>A0A0L9V5J5</accession>
<feature type="region of interest" description="Disordered" evidence="1">
    <location>
        <begin position="149"/>
        <end position="168"/>
    </location>
</feature>
<dbReference type="EMBL" id="CM003378">
    <property type="protein sequence ID" value="KOM50232.1"/>
    <property type="molecule type" value="Genomic_DNA"/>
</dbReference>
<evidence type="ECO:0000313" key="3">
    <source>
        <dbReference type="Proteomes" id="UP000053144"/>
    </source>
</evidence>
<feature type="region of interest" description="Disordered" evidence="1">
    <location>
        <begin position="1"/>
        <end position="39"/>
    </location>
</feature>
<dbReference type="AlphaFoldDB" id="A0A0L9V5J5"/>
<name>A0A0L9V5J5_PHAAN</name>
<gene>
    <name evidence="2" type="ORF">LR48_Vigan08g105900</name>
</gene>
<feature type="compositionally biased region" description="Low complexity" evidence="1">
    <location>
        <begin position="150"/>
        <end position="165"/>
    </location>
</feature>
<protein>
    <submittedName>
        <fullName evidence="2">Uncharacterized protein</fullName>
    </submittedName>
</protein>
<proteinExistence type="predicted"/>
<dbReference type="Proteomes" id="UP000053144">
    <property type="component" value="Chromosome 8"/>
</dbReference>
<feature type="compositionally biased region" description="Low complexity" evidence="1">
    <location>
        <begin position="8"/>
        <end position="27"/>
    </location>
</feature>
<dbReference type="Gramene" id="KOM50232">
    <property type="protein sequence ID" value="KOM50232"/>
    <property type="gene ID" value="LR48_Vigan08g105900"/>
</dbReference>
<sequence>MAIQGPKSAAADAPSTTASAASSSTDDQPCGAAPPPSRDHLVVSSVTNLHSSRSCRYHQIVRTAPSHRFVTEQPPPRRDFLAAIREFIFASPSSRRRCTEFTVLFSIDARSTPHHPHRAGTPPPSSRVPHQAATIFIFFGMNTPCCRVASSSSSPSPNPSASMSSLLQNPTSSSRLCEFVKLETPSSSPPSRHHHELLLH</sequence>